<evidence type="ECO:0008006" key="3">
    <source>
        <dbReference type="Google" id="ProtNLM"/>
    </source>
</evidence>
<evidence type="ECO:0000313" key="1">
    <source>
        <dbReference type="EMBL" id="SEA29549.1"/>
    </source>
</evidence>
<gene>
    <name evidence="1" type="ORF">SAMN02910418_01287</name>
</gene>
<dbReference type="InterPro" id="IPR010982">
    <property type="entry name" value="Lambda_DNA-bd_dom_sf"/>
</dbReference>
<dbReference type="SUPFAM" id="SSF47413">
    <property type="entry name" value="lambda repressor-like DNA-binding domains"/>
    <property type="match status" value="1"/>
</dbReference>
<organism evidence="1 2">
    <name type="scientific">Bowdeniella nasicola</name>
    <dbReference type="NCBI Taxonomy" id="208480"/>
    <lineage>
        <taxon>Bacteria</taxon>
        <taxon>Bacillati</taxon>
        <taxon>Actinomycetota</taxon>
        <taxon>Actinomycetes</taxon>
        <taxon>Actinomycetales</taxon>
        <taxon>Actinomycetaceae</taxon>
        <taxon>Bowdeniella</taxon>
    </lineage>
</organism>
<name>A0A1H4A0E8_9ACTO</name>
<evidence type="ECO:0000313" key="2">
    <source>
        <dbReference type="Proteomes" id="UP000199288"/>
    </source>
</evidence>
<dbReference type="Proteomes" id="UP000199288">
    <property type="component" value="Unassembled WGS sequence"/>
</dbReference>
<reference evidence="2" key="1">
    <citation type="submission" date="2016-10" db="EMBL/GenBank/DDBJ databases">
        <authorList>
            <person name="Varghese N."/>
            <person name="Submissions S."/>
        </authorList>
    </citation>
    <scope>NUCLEOTIDE SEQUENCE [LARGE SCALE GENOMIC DNA]</scope>
    <source>
        <strain evidence="2">KPR-1</strain>
    </source>
</reference>
<dbReference type="GO" id="GO:0003677">
    <property type="term" value="F:DNA binding"/>
    <property type="evidence" value="ECO:0007669"/>
    <property type="project" value="InterPro"/>
</dbReference>
<keyword evidence="2" id="KW-1185">Reference proteome</keyword>
<sequence>MTTCGPLRLGRYFGIEPQYWLNVQSRYALQRAQDRLARELAEIAPLEVA</sequence>
<dbReference type="Gene3D" id="1.10.260.40">
    <property type="entry name" value="lambda repressor-like DNA-binding domains"/>
    <property type="match status" value="1"/>
</dbReference>
<accession>A0A1H4A0E8</accession>
<dbReference type="EMBL" id="FNQV01000007">
    <property type="protein sequence ID" value="SEA29549.1"/>
    <property type="molecule type" value="Genomic_DNA"/>
</dbReference>
<proteinExistence type="predicted"/>
<dbReference type="AlphaFoldDB" id="A0A1H4A0E8"/>
<protein>
    <recommendedName>
        <fullName evidence="3">Addiction module antidote protein, HigA family</fullName>
    </recommendedName>
</protein>